<evidence type="ECO:0000256" key="3">
    <source>
        <dbReference type="ARBA" id="ARBA00022691"/>
    </source>
</evidence>
<name>A0A6I6JRL3_9BACT</name>
<feature type="binding site" evidence="5">
    <location>
        <position position="105"/>
    </location>
    <ligand>
        <name>S-adenosyl-L-methionine</name>
        <dbReference type="ChEBI" id="CHEBI:59789"/>
    </ligand>
</feature>
<keyword evidence="7" id="KW-1185">Reference proteome</keyword>
<dbReference type="GO" id="GO:0005737">
    <property type="term" value="C:cytoplasm"/>
    <property type="evidence" value="ECO:0007669"/>
    <property type="project" value="UniProtKB-SubCell"/>
</dbReference>
<dbReference type="InterPro" id="IPR003742">
    <property type="entry name" value="RlmH-like"/>
</dbReference>
<dbReference type="EMBL" id="CP046401">
    <property type="protein sequence ID" value="QGY43700.1"/>
    <property type="molecule type" value="Genomic_DNA"/>
</dbReference>
<dbReference type="PIRSF" id="PIRSF004505">
    <property type="entry name" value="MT_bac"/>
    <property type="match status" value="1"/>
</dbReference>
<dbReference type="PANTHER" id="PTHR33603:SF1">
    <property type="entry name" value="RIBOSOMAL RNA LARGE SUBUNIT METHYLTRANSFERASE H"/>
    <property type="match status" value="1"/>
</dbReference>
<dbReference type="EC" id="2.1.1.177" evidence="5"/>
<feature type="binding site" evidence="5">
    <location>
        <begin position="124"/>
        <end position="129"/>
    </location>
    <ligand>
        <name>S-adenosyl-L-methionine</name>
        <dbReference type="ChEBI" id="CHEBI:59789"/>
    </ligand>
</feature>
<evidence type="ECO:0000256" key="4">
    <source>
        <dbReference type="ARBA" id="ARBA00038303"/>
    </source>
</evidence>
<proteinExistence type="inferred from homology"/>
<evidence type="ECO:0000256" key="1">
    <source>
        <dbReference type="ARBA" id="ARBA00022603"/>
    </source>
</evidence>
<dbReference type="Gene3D" id="3.40.1280.10">
    <property type="match status" value="1"/>
</dbReference>
<dbReference type="InterPro" id="IPR029026">
    <property type="entry name" value="tRNA_m1G_MTases_N"/>
</dbReference>
<comment type="similarity">
    <text evidence="4 5">Belongs to the RNA methyltransferase RlmH family.</text>
</comment>
<dbReference type="Proteomes" id="UP000428260">
    <property type="component" value="Chromosome"/>
</dbReference>
<dbReference type="RefSeq" id="WP_158865090.1">
    <property type="nucleotide sequence ID" value="NZ_CP046401.1"/>
</dbReference>
<dbReference type="HAMAP" id="MF_00658">
    <property type="entry name" value="23SrRNA_methyltr_H"/>
    <property type="match status" value="1"/>
</dbReference>
<dbReference type="Pfam" id="PF02590">
    <property type="entry name" value="SPOUT_MTase"/>
    <property type="match status" value="1"/>
</dbReference>
<organism evidence="6 7">
    <name type="scientific">Maribellus comscasis</name>
    <dbReference type="NCBI Taxonomy" id="2681766"/>
    <lineage>
        <taxon>Bacteria</taxon>
        <taxon>Pseudomonadati</taxon>
        <taxon>Bacteroidota</taxon>
        <taxon>Bacteroidia</taxon>
        <taxon>Marinilabiliales</taxon>
        <taxon>Prolixibacteraceae</taxon>
        <taxon>Maribellus</taxon>
    </lineage>
</organism>
<reference evidence="6 7" key="1">
    <citation type="submission" date="2019-11" db="EMBL/GenBank/DDBJ databases">
        <authorList>
            <person name="Zheng R.K."/>
            <person name="Sun C.M."/>
        </authorList>
    </citation>
    <scope>NUCLEOTIDE SEQUENCE [LARGE SCALE GENOMIC DNA]</scope>
    <source>
        <strain evidence="6 7">WC007</strain>
    </source>
</reference>
<accession>A0A6I6JRL3</accession>
<dbReference type="NCBIfam" id="NF000990">
    <property type="entry name" value="PRK00103.2-4"/>
    <property type="match status" value="1"/>
</dbReference>
<dbReference type="KEGG" id="mcos:GM418_08535"/>
<dbReference type="InterPro" id="IPR029028">
    <property type="entry name" value="Alpha/beta_knot_MTases"/>
</dbReference>
<comment type="function">
    <text evidence="5">Specifically methylates the pseudouridine at position 1915 (m3Psi1915) in 23S rRNA.</text>
</comment>
<dbReference type="SUPFAM" id="SSF75217">
    <property type="entry name" value="alpha/beta knot"/>
    <property type="match status" value="1"/>
</dbReference>
<evidence type="ECO:0000256" key="5">
    <source>
        <dbReference type="HAMAP-Rule" id="MF_00658"/>
    </source>
</evidence>
<comment type="subunit">
    <text evidence="5">Homodimer.</text>
</comment>
<protein>
    <recommendedName>
        <fullName evidence="5">Ribosomal RNA large subunit methyltransferase H</fullName>
        <ecNumber evidence="5">2.1.1.177</ecNumber>
    </recommendedName>
    <alternativeName>
        <fullName evidence="5">23S rRNA (pseudouridine1915-N3)-methyltransferase</fullName>
    </alternativeName>
    <alternativeName>
        <fullName evidence="5">23S rRNA m3Psi1915 methyltransferase</fullName>
    </alternativeName>
    <alternativeName>
        <fullName evidence="5">rRNA (pseudouridine-N3-)-methyltransferase RlmH</fullName>
    </alternativeName>
</protein>
<dbReference type="PANTHER" id="PTHR33603">
    <property type="entry name" value="METHYLTRANSFERASE"/>
    <property type="match status" value="1"/>
</dbReference>
<evidence type="ECO:0000256" key="2">
    <source>
        <dbReference type="ARBA" id="ARBA00022679"/>
    </source>
</evidence>
<keyword evidence="5" id="KW-0963">Cytoplasm</keyword>
<sequence>MKLTLLVVGKTDKIYIKQAIEEYTKRLKHYVSFEIQIIADIKNAKNLTTSQQKTMEGKLILSKDYSGKEIHLFDEGGKMFSSREFARFIEKKMVSGLKEVVFVIGGPYGFSNEVYKQANSKISLSRLTFSHQMARLLCVEQIYRAFTIIKGEPYHHD</sequence>
<keyword evidence="2 5" id="KW-0808">Transferase</keyword>
<dbReference type="AlphaFoldDB" id="A0A6I6JRL3"/>
<keyword evidence="5" id="KW-0698">rRNA processing</keyword>
<comment type="subcellular location">
    <subcellularLocation>
        <location evidence="5">Cytoplasm</location>
    </subcellularLocation>
</comment>
<gene>
    <name evidence="5 6" type="primary">rlmH</name>
    <name evidence="6" type="ORF">GM418_08535</name>
</gene>
<evidence type="ECO:0000313" key="7">
    <source>
        <dbReference type="Proteomes" id="UP000428260"/>
    </source>
</evidence>
<keyword evidence="3 5" id="KW-0949">S-adenosyl-L-methionine</keyword>
<keyword evidence="1 5" id="KW-0489">Methyltransferase</keyword>
<comment type="caution">
    <text evidence="5">Lacks conserved residue(s) required for the propagation of feature annotation.</text>
</comment>
<dbReference type="GO" id="GO:0070038">
    <property type="term" value="F:rRNA (pseudouridine-N3-)-methyltransferase activity"/>
    <property type="evidence" value="ECO:0007669"/>
    <property type="project" value="UniProtKB-UniRule"/>
</dbReference>
<evidence type="ECO:0000313" key="6">
    <source>
        <dbReference type="EMBL" id="QGY43700.1"/>
    </source>
</evidence>
<comment type="catalytic activity">
    <reaction evidence="5">
        <text>pseudouridine(1915) in 23S rRNA + S-adenosyl-L-methionine = N(3)-methylpseudouridine(1915) in 23S rRNA + S-adenosyl-L-homocysteine + H(+)</text>
        <dbReference type="Rhea" id="RHEA:42752"/>
        <dbReference type="Rhea" id="RHEA-COMP:10221"/>
        <dbReference type="Rhea" id="RHEA-COMP:10222"/>
        <dbReference type="ChEBI" id="CHEBI:15378"/>
        <dbReference type="ChEBI" id="CHEBI:57856"/>
        <dbReference type="ChEBI" id="CHEBI:59789"/>
        <dbReference type="ChEBI" id="CHEBI:65314"/>
        <dbReference type="ChEBI" id="CHEBI:74486"/>
        <dbReference type="EC" id="2.1.1.177"/>
    </reaction>
</comment>
<dbReference type="CDD" id="cd18081">
    <property type="entry name" value="RlmH-like"/>
    <property type="match status" value="1"/>
</dbReference>